<dbReference type="GO" id="GO:0022857">
    <property type="term" value="F:transmembrane transporter activity"/>
    <property type="evidence" value="ECO:0007669"/>
    <property type="project" value="InterPro"/>
</dbReference>
<feature type="transmembrane region" description="Helical" evidence="6">
    <location>
        <begin position="128"/>
        <end position="155"/>
    </location>
</feature>
<feature type="transmembrane region" description="Helical" evidence="6">
    <location>
        <begin position="407"/>
        <end position="429"/>
    </location>
</feature>
<dbReference type="Gene3D" id="1.20.1740.10">
    <property type="entry name" value="Amino acid/polyamine transporter I"/>
    <property type="match status" value="1"/>
</dbReference>
<keyword evidence="4 6" id="KW-1133">Transmembrane helix</keyword>
<proteinExistence type="predicted"/>
<evidence type="ECO:0000256" key="3">
    <source>
        <dbReference type="ARBA" id="ARBA00022692"/>
    </source>
</evidence>
<dbReference type="Pfam" id="PF13520">
    <property type="entry name" value="AA_permease_2"/>
    <property type="match status" value="1"/>
</dbReference>
<feature type="transmembrane region" description="Helical" evidence="6">
    <location>
        <begin position="350"/>
        <end position="369"/>
    </location>
</feature>
<keyword evidence="2" id="KW-1003">Cell membrane</keyword>
<dbReference type="PANTHER" id="PTHR42770">
    <property type="entry name" value="AMINO ACID TRANSPORTER-RELATED"/>
    <property type="match status" value="1"/>
</dbReference>
<dbReference type="AlphaFoldDB" id="A0A485MAK4"/>
<name>A0A485MAK4_9ZZZZ</name>
<dbReference type="InterPro" id="IPR002293">
    <property type="entry name" value="AA/rel_permease1"/>
</dbReference>
<accession>A0A485MAK4</accession>
<evidence type="ECO:0000256" key="4">
    <source>
        <dbReference type="ARBA" id="ARBA00022989"/>
    </source>
</evidence>
<reference evidence="7" key="1">
    <citation type="submission" date="2019-03" db="EMBL/GenBank/DDBJ databases">
        <authorList>
            <person name="Hao L."/>
        </authorList>
    </citation>
    <scope>NUCLEOTIDE SEQUENCE</scope>
</reference>
<keyword evidence="3 6" id="KW-0812">Transmembrane</keyword>
<feature type="transmembrane region" description="Helical" evidence="6">
    <location>
        <begin position="12"/>
        <end position="35"/>
    </location>
</feature>
<keyword evidence="5 6" id="KW-0472">Membrane</keyword>
<dbReference type="InterPro" id="IPR050367">
    <property type="entry name" value="APC_superfamily"/>
</dbReference>
<feature type="transmembrane region" description="Helical" evidence="6">
    <location>
        <begin position="47"/>
        <end position="80"/>
    </location>
</feature>
<evidence type="ECO:0000313" key="7">
    <source>
        <dbReference type="EMBL" id="VFU17801.1"/>
    </source>
</evidence>
<dbReference type="GO" id="GO:0005886">
    <property type="term" value="C:plasma membrane"/>
    <property type="evidence" value="ECO:0007669"/>
    <property type="project" value="UniProtKB-SubCell"/>
</dbReference>
<evidence type="ECO:0000256" key="6">
    <source>
        <dbReference type="SAM" id="Phobius"/>
    </source>
</evidence>
<feature type="transmembrane region" description="Helical" evidence="6">
    <location>
        <begin position="435"/>
        <end position="457"/>
    </location>
</feature>
<dbReference type="EMBL" id="CAADRN010000305">
    <property type="protein sequence ID" value="VFU17801.1"/>
    <property type="molecule type" value="Genomic_DNA"/>
</dbReference>
<feature type="transmembrane region" description="Helical" evidence="6">
    <location>
        <begin position="87"/>
        <end position="108"/>
    </location>
</feature>
<feature type="transmembrane region" description="Helical" evidence="6">
    <location>
        <begin position="207"/>
        <end position="226"/>
    </location>
</feature>
<sequence length="480" mass="51286">MSTEKNKGLSPFDYFTIGFGAIVGVGWAVSINNWIANAGGPVPAALGYALSIIFMIPIALAYAELTPALPVAGGSVAFAYKAFGQRLAYISGWAAIGAFITIIPWEAIYVNNILVMLFPALESGEPMYFVAGVGIYAKAVLIGLLLSLIIFLLNFFGAKSSASFQKIMVIVLLGAGITAIVACLIKADPANLLPLYEHQANRGNHNSFIGGIISVLAMSPFFLSGFETIPQEIEDSDGNIKGVGKTVIAAVSLACIFYAVLLISLGMAMPWKEFYGLSSPAPSNMFMLIYGGAAGRILWVITLIGALAGLFTTWNAFMMATPRLIMGLARARLLPATFARQNKYGSPKSALIVCGIFSAVGPCVGIGVIDPMTSFSAAAFVLNWLITVLSLICLRKTEPDLQRPYKVPNMAIAWFGAVMAGVVFVLFLIPGSLCYISDLGLTLFCCWMALGVVFYLVTIKARNAIPEEERIATLYAHMNL</sequence>
<feature type="transmembrane region" description="Helical" evidence="6">
    <location>
        <begin position="167"/>
        <end position="187"/>
    </location>
</feature>
<evidence type="ECO:0000256" key="5">
    <source>
        <dbReference type="ARBA" id="ARBA00023136"/>
    </source>
</evidence>
<organism evidence="7">
    <name type="scientific">anaerobic digester metagenome</name>
    <dbReference type="NCBI Taxonomy" id="1263854"/>
    <lineage>
        <taxon>unclassified sequences</taxon>
        <taxon>metagenomes</taxon>
        <taxon>ecological metagenomes</taxon>
    </lineage>
</organism>
<evidence type="ECO:0000256" key="2">
    <source>
        <dbReference type="ARBA" id="ARBA00022475"/>
    </source>
</evidence>
<feature type="transmembrane region" description="Helical" evidence="6">
    <location>
        <begin position="247"/>
        <end position="268"/>
    </location>
</feature>
<dbReference type="PIRSF" id="PIRSF006060">
    <property type="entry name" value="AA_transporter"/>
    <property type="match status" value="1"/>
</dbReference>
<evidence type="ECO:0000256" key="1">
    <source>
        <dbReference type="ARBA" id="ARBA00004651"/>
    </source>
</evidence>
<feature type="transmembrane region" description="Helical" evidence="6">
    <location>
        <begin position="288"/>
        <end position="317"/>
    </location>
</feature>
<comment type="subcellular location">
    <subcellularLocation>
        <location evidence="1">Cell membrane</location>
        <topology evidence="1">Multi-pass membrane protein</topology>
    </subcellularLocation>
</comment>
<dbReference type="PANTHER" id="PTHR42770:SF7">
    <property type="entry name" value="MEMBRANE PROTEIN"/>
    <property type="match status" value="1"/>
</dbReference>
<protein>
    <submittedName>
        <fullName evidence="7">Amino acid transporter</fullName>
    </submittedName>
</protein>
<gene>
    <name evidence="7" type="ORF">SCFA_3730004</name>
</gene>
<feature type="transmembrane region" description="Helical" evidence="6">
    <location>
        <begin position="375"/>
        <end position="395"/>
    </location>
</feature>